<dbReference type="Proteomes" id="UP000464378">
    <property type="component" value="Chromosome"/>
</dbReference>
<proteinExistence type="predicted"/>
<dbReference type="EMBL" id="LR586016">
    <property type="protein sequence ID" value="VIP05598.1"/>
    <property type="molecule type" value="Genomic_DNA"/>
</dbReference>
<sequence length="255" mass="26475">MPLFPRLRNRIITRIVEVIGMNFLSGYKTYIAALGLAGLALYQLSQAQFELAMQSFLAALAAAGLRDAVAKSTPPTQPTNPPSSPSDPNKETMILPIHPVTKLGVAAIAVLFLGSAAMASDPATRAKVALALAQAQASCSVEAIEAKPKPMTYAEARAEAIRQNVPLIVWVGQSAQPMSGAVSVAVDQFDGADGKAVVIGKPDAGDLMRFRTLPGTPSAAAVALQIDCPDGKCPIPTSAAIIGGAVQFCPTCPRR</sequence>
<name>A0A6C2YV33_9BACT</name>
<protein>
    <submittedName>
        <fullName evidence="2">Uncharacterized protein</fullName>
    </submittedName>
</protein>
<gene>
    <name evidence="2" type="ORF">GMBLW1_35950</name>
</gene>
<feature type="compositionally biased region" description="Pro residues" evidence="1">
    <location>
        <begin position="75"/>
        <end position="85"/>
    </location>
</feature>
<keyword evidence="3" id="KW-1185">Reference proteome</keyword>
<evidence type="ECO:0000313" key="2">
    <source>
        <dbReference type="EMBL" id="VIP05598.1"/>
    </source>
</evidence>
<reference evidence="2" key="1">
    <citation type="submission" date="2019-04" db="EMBL/GenBank/DDBJ databases">
        <authorList>
            <consortium name="Science for Life Laboratories"/>
        </authorList>
    </citation>
    <scope>NUCLEOTIDE SEQUENCE</scope>
    <source>
        <strain evidence="2">MBLW1</strain>
    </source>
</reference>
<dbReference type="InParanoid" id="A0A6C2YV33"/>
<feature type="region of interest" description="Disordered" evidence="1">
    <location>
        <begin position="70"/>
        <end position="92"/>
    </location>
</feature>
<accession>A0A6C2YV33</accession>
<evidence type="ECO:0000256" key="1">
    <source>
        <dbReference type="SAM" id="MobiDB-lite"/>
    </source>
</evidence>
<dbReference type="EMBL" id="LR593887">
    <property type="protein sequence ID" value="VTS08551.1"/>
    <property type="molecule type" value="Genomic_DNA"/>
</dbReference>
<dbReference type="KEGG" id="tim:GMBLW1_35950"/>
<evidence type="ECO:0000313" key="3">
    <source>
        <dbReference type="Proteomes" id="UP000464378"/>
    </source>
</evidence>
<organism evidence="2">
    <name type="scientific">Tuwongella immobilis</name>
    <dbReference type="NCBI Taxonomy" id="692036"/>
    <lineage>
        <taxon>Bacteria</taxon>
        <taxon>Pseudomonadati</taxon>
        <taxon>Planctomycetota</taxon>
        <taxon>Planctomycetia</taxon>
        <taxon>Gemmatales</taxon>
        <taxon>Gemmataceae</taxon>
        <taxon>Tuwongella</taxon>
    </lineage>
</organism>
<dbReference type="AlphaFoldDB" id="A0A6C2YV33"/>